<reference evidence="1 2" key="1">
    <citation type="journal article" date="2013" name="PLoS ONE">
        <title>Cultivation and Complete Genome Sequencing of Gloeobacter kilaueensis sp. nov., from a Lava Cave in Kilauea Caldera, Hawai'i.</title>
        <authorList>
            <person name="Saw J.H."/>
            <person name="Schatz M."/>
            <person name="Brown M.V."/>
            <person name="Kunkel D.D."/>
            <person name="Foster J.S."/>
            <person name="Shick H."/>
            <person name="Christensen S."/>
            <person name="Hou S."/>
            <person name="Wan X."/>
            <person name="Donachie S.P."/>
        </authorList>
    </citation>
    <scope>NUCLEOTIDE SEQUENCE [LARGE SCALE GENOMIC DNA]</scope>
    <source>
        <strain evidence="2">JS</strain>
    </source>
</reference>
<gene>
    <name evidence="1" type="ORF">GKIL_2154</name>
</gene>
<dbReference type="EMBL" id="CP003587">
    <property type="protein sequence ID" value="AGY58400.1"/>
    <property type="molecule type" value="Genomic_DNA"/>
</dbReference>
<dbReference type="InterPro" id="IPR011004">
    <property type="entry name" value="Trimer_LpxA-like_sf"/>
</dbReference>
<accession>U5QL62</accession>
<dbReference type="PATRIC" id="fig|1183438.3.peg.2116"/>
<dbReference type="HOGENOM" id="CLU_108918_0_0_3"/>
<sequence length="221" mass="25053">MKTLLAALTLLLPWPVRRWVLVRFWGYRIDPTSRIGLAWIFPRRLVLAAHSQIGHLNVCRGLDELRLEEHARIGRLNWISGFPARPDRHFAHQPERSPRLVLGRHAAITHRHLIDCTDTVRLGNHAILGGYRSQVLTHAIDLERGRQHAAPVQIGNYCFVGTSCVLLGGSRLPDHSVLGAMSLLKDAFSEEYTLYAGVPATARKNLGTDWKYFSRPEGYVW</sequence>
<organism evidence="1 2">
    <name type="scientific">Gloeobacter kilaueensis (strain ATCC BAA-2537 / CCAP 1431/1 / ULC 316 / JS1)</name>
    <dbReference type="NCBI Taxonomy" id="1183438"/>
    <lineage>
        <taxon>Bacteria</taxon>
        <taxon>Bacillati</taxon>
        <taxon>Cyanobacteriota</taxon>
        <taxon>Cyanophyceae</taxon>
        <taxon>Gloeobacterales</taxon>
        <taxon>Gloeobacteraceae</taxon>
        <taxon>Gloeobacter</taxon>
    </lineage>
</organism>
<dbReference type="SUPFAM" id="SSF51161">
    <property type="entry name" value="Trimeric LpxA-like enzymes"/>
    <property type="match status" value="1"/>
</dbReference>
<dbReference type="eggNOG" id="COG0110">
    <property type="taxonomic scope" value="Bacteria"/>
</dbReference>
<proteinExistence type="predicted"/>
<dbReference type="KEGG" id="glj:GKIL_2154"/>
<dbReference type="RefSeq" id="WP_023173545.1">
    <property type="nucleotide sequence ID" value="NC_022600.1"/>
</dbReference>
<keyword evidence="2" id="KW-1185">Reference proteome</keyword>
<evidence type="ECO:0000313" key="2">
    <source>
        <dbReference type="Proteomes" id="UP000017396"/>
    </source>
</evidence>
<evidence type="ECO:0000313" key="1">
    <source>
        <dbReference type="EMBL" id="AGY58400.1"/>
    </source>
</evidence>
<dbReference type="Gene3D" id="2.160.10.10">
    <property type="entry name" value="Hexapeptide repeat proteins"/>
    <property type="match status" value="1"/>
</dbReference>
<dbReference type="Proteomes" id="UP000017396">
    <property type="component" value="Chromosome"/>
</dbReference>
<dbReference type="OrthoDB" id="9801697at2"/>
<name>U5QL62_GLOK1</name>
<protein>
    <submittedName>
        <fullName evidence="1">Acyl transferase</fullName>
    </submittedName>
</protein>
<dbReference type="GO" id="GO:0016740">
    <property type="term" value="F:transferase activity"/>
    <property type="evidence" value="ECO:0007669"/>
    <property type="project" value="UniProtKB-KW"/>
</dbReference>
<dbReference type="GO" id="GO:0043886">
    <property type="term" value="F:structural constituent of carboxysome shell"/>
    <property type="evidence" value="ECO:0007669"/>
    <property type="project" value="UniProtKB-ARBA"/>
</dbReference>
<dbReference type="AlphaFoldDB" id="U5QL62"/>
<keyword evidence="1" id="KW-0808">Transferase</keyword>
<dbReference type="GO" id="GO:0031470">
    <property type="term" value="C:carboxysome"/>
    <property type="evidence" value="ECO:0007669"/>
    <property type="project" value="UniProtKB-ARBA"/>
</dbReference>
<dbReference type="STRING" id="1183438.GKIL_2154"/>